<feature type="transmembrane region" description="Helical" evidence="1">
    <location>
        <begin position="2748"/>
        <end position="2766"/>
    </location>
</feature>
<proteinExistence type="predicted"/>
<feature type="transmembrane region" description="Helical" evidence="1">
    <location>
        <begin position="2772"/>
        <end position="2792"/>
    </location>
</feature>
<dbReference type="PANTHER" id="PTHR11319:SF35">
    <property type="entry name" value="OUTER MEMBRANE PROTEIN PMPC-RELATED"/>
    <property type="match status" value="1"/>
</dbReference>
<keyword evidence="1" id="KW-0472">Membrane</keyword>
<organism evidence="3 4">
    <name type="scientific">Paramecium sonneborni</name>
    <dbReference type="NCBI Taxonomy" id="65129"/>
    <lineage>
        <taxon>Eukaryota</taxon>
        <taxon>Sar</taxon>
        <taxon>Alveolata</taxon>
        <taxon>Ciliophora</taxon>
        <taxon>Intramacronucleata</taxon>
        <taxon>Oligohymenophorea</taxon>
        <taxon>Peniculida</taxon>
        <taxon>Parameciidae</taxon>
        <taxon>Paramecium</taxon>
    </lineage>
</organism>
<feature type="transmembrane region" description="Helical" evidence="1">
    <location>
        <begin position="2552"/>
        <end position="2578"/>
    </location>
</feature>
<dbReference type="InterPro" id="IPR006212">
    <property type="entry name" value="Furin_repeat"/>
</dbReference>
<feature type="chain" id="PRO_5035812094" description="Transmembrane protein" evidence="2">
    <location>
        <begin position="23"/>
        <end position="2934"/>
    </location>
</feature>
<feature type="signal peptide" evidence="2">
    <location>
        <begin position="1"/>
        <end position="22"/>
    </location>
</feature>
<feature type="transmembrane region" description="Helical" evidence="1">
    <location>
        <begin position="2714"/>
        <end position="2736"/>
    </location>
</feature>
<comment type="caution">
    <text evidence="3">The sequence shown here is derived from an EMBL/GenBank/DDBJ whole genome shotgun (WGS) entry which is preliminary data.</text>
</comment>
<reference evidence="3" key="1">
    <citation type="submission" date="2021-01" db="EMBL/GenBank/DDBJ databases">
        <authorList>
            <consortium name="Genoscope - CEA"/>
            <person name="William W."/>
        </authorList>
    </citation>
    <scope>NUCLEOTIDE SEQUENCE</scope>
</reference>
<keyword evidence="4" id="KW-1185">Reference proteome</keyword>
<sequence>MKILEYIWLLFILLFCQFSLSAQKIGQTLQLLDDIDPYQNLKIQVENKRTGFGFWFKYIAMKKLLSSNIINQGYDQNVQVKGYLIFISQGEEIEIVLYLIKDYSNNLINLKFMINSSHEQIFNYQFYEFEGIWIFTAVALDPLDNKVEIYLFNEQSVNNFIYNEYQINFQIPKVIDNYLGVYGKIQNFNLLAFTAKFSEFLVIQVFEKIGYNYEQFYSKIIQSYIFERLEPQEQRIQLVDDQYFDGEQNLKRTIFIEGSSFLIQGWVKLNEQVQDYGFLLLNLKFTEQDLIQTFPGDQILTLQYQLTPKDPLNCQFAITQQFNQNPNVYEPYVYSGQEVGLYYGLPFIYKQFISWHYIQYQSGNKNIPSSLYIYFSYNEMTIGANFYVGFQPYQFSNVNASIEIGGSTFAKSFLNGWISKLEFIYNNKDNKLFGLNCYPVCNNCFGPYDNQCLSCDPIYNRFYLALKNVCVCQIGYLESSDGLSCVLFEDNYGTSVIVRQKFDENDDINCYLGYFQFMNSCYQCPIGTEMLNCQDCINNQKEWYKNPICSWDFQQSLFSFRYTKRQEEFQDLYLINQPFSIQLCVGCAQFCSYQDSECYSLSGIYHLGQKVYVKCKQNFQFRDGYCKLKAPFCLIQNGWGICLKCEIGYYQTKNQLNCIQCPKDCLECHYDEIKDNVECDRCLGQYFTIYLGVCTRCGLNCKICQPDFNFQKQEPFLRCLECIDVKQYYILFNAIDCLKNTMFACQYAFQYLNYDHSITTLDIFFEPRDYDENVRTGCARCFDDVFTFSFVSQQCEFTQNQNVMCKSSVFDQYGNYICLIFYNQQYPSQTIYQQFYYCPLIDQCSDCLKVTENNQICLMCNIGYYSSYTGVCIKCPPELNCLMCEQNLKLFNNNYRNQIRAFYKYFVEGFKSNHFYNDYNQIFVQEQYTVKCTNCLESLELYNGKCIKRCPIDCESCIKINDENVCQSCPYTYLGKSLTVFHNKCLECPTYCSICIKRSQASILNINPYYQSTTNIYENICIKGFSTSYYYDQDLSIYQDCQYQPDQSRCFRSITINVQIYCQDGFQTDKNQINIQDLFSSNTQINHLLYFENQNIYSYANKNTVKEVIYDFEIVDGLENSCILPQTGYFQQSMSKYVFSAILIKLNMYSKQQIEISVLENYKLEGFTDIMISNITFIQSSTIKATIIIDSLFKLRTIFQNVKFGSLKKQQDFLILAKSQIFIQFKDTQFINILQSNINSQFIQIKIINSLSQFFITNVHFINCNFMHTILFNIINENSIRIQIQNLKITNMVLKNSTHMQLSNSNTDNQIIIQNLNLQMFLFDSSSFFNLTYFSLTKVTQILFQDSILSNTIFFTLNNFVELEDITLSQINLLQSSTLFISRSQSNQNPQFILKRILFDFIKYESQNPFIFIYQEDNKFMQLQLIDIQVQNAELTQLELFNNIDVSKNKIVLSGDYIIIQNLIVLREEDLPEITIINSNIVNIDNLVIISKEREQFLSFVCLNNKKFQQEYSLITFFQVININIQNSVFSNLTLYNQGILQILYDQKMSLISEIQYKTVILNQIKFERNLILKNLNQEPLGFISIIDQNQISIQFTDLLFQANLLNEFLEESHTISSLLIVVIAPRGIFSLKNSKLDYNIILNSTFSLLYINTKYLNISQSRFNNNNVINYTTLYYFVKDLTYSITSIYSQTGNGYLKTSNLLINEVQFNTSQGFYGGGLQISSQNISTILITNCQFNNLSNLVGNSLSYGAALYLEIQSQELSLKFRNITVIQVFTENLGGFLFIKSSIYQKIQIDFQNSIFKDNFANSGSILYFDNSINSNQYFCKLSLTEIIVEQSKYDNYFKTLRFESQDQFNNIFLKQRELINIKMCSIELNNSFFLNLAQEGIVTVEQSFETILANLQVDNAKITNQYLFNILSYNDIMLNNIQIMNTQNLLNYKSMKRICKFDSFGQVDCFSLQNQTQNSHQQICIQTELNFLIESSKSTLIYILQQAAMKTIFMRNIKLLKNQVNQLINIQGLVKQRESAQIIVQALFSNKNQCLDSCITIQPITKQQIEILTSKSISIQNYYCLENNAQYGGCLQIFQFSVGILDSFFLNNTAVKQGGAIFYEGNSLILQNSQISYNQANQGGGIFTNIQLPISIEQKAFKANNAIYFGNDFVEIPSKLALIVDNFKNILFPQEFYINESIHLDQIEISNYTMFDKSITNYIYFPTGQQIGQYQFFDQKQNKFINSNLTLRVIALNRQNDIMRNLNNSSCTMFSDNQQILIKTKFNESSQDFYFDDQIIKFDPYNDQYLELKVRCDCVKVLNSTKSNENNYQLQFKIKTFPCKIGEIFENDQCRVCDYSQDLYSVTIKSTKCSKRNELTTSQVTSGQLRLRQGFWRFHQNSDDILQCAYSQTKCKGGWETGDDSCEGGYVGALCEQCDIYGTRGSEKFQNLFKYSCQQCSSQSYTIFYYIILNIWNILAIGITAFIIKNDFNKLFRVFWFSTISCNKIFLHYFQIIFYLTMLQLNIPIQLSSIINFLGNPTESISFLLDCVWSNYETAFNIIYIRAIIQLFSPILYLIIISVFILLILRIESETRQHLFYNSLQYCKLYYSPSIFSCLISLISYREIAGQKWILADVTYLFDTKEHTQWILQFIIPIFTLFLLLLVVDFVAIFKRKHQLTLLKTKMMFGYLYLNYKSRFYFWEYCKLIQKFLLVIVFLQFQDQIVWKATFVVLIILVYQQLVLILQPYKASLFNNLESLMQVICLETIIFSILIVQSEQYNLKFIEICSYILLTIINAYFLLKLLKIVLKLNSFQVQKLLDKLSSKMTQLCPQIKQYKFCQGLIYKRLKRSNLIRNQFQNLVRQIILMGKNRFHSPKKQNKGRISIRYFQQDFDTLQQLTITNTNLPQMCDNQRMLKTNTEFNQDDDGLDTQIGNKNVQPKFQI</sequence>
<protein>
    <recommendedName>
        <fullName evidence="5">Transmembrane protein</fullName>
    </recommendedName>
</protein>
<dbReference type="Proteomes" id="UP000692954">
    <property type="component" value="Unassembled WGS sequence"/>
</dbReference>
<dbReference type="CDD" id="cd00064">
    <property type="entry name" value="FU"/>
    <property type="match status" value="1"/>
</dbReference>
<keyword evidence="1" id="KW-0812">Transmembrane</keyword>
<feature type="transmembrane region" description="Helical" evidence="1">
    <location>
        <begin position="2498"/>
        <end position="2518"/>
    </location>
</feature>
<gene>
    <name evidence="3" type="ORF">PSON_ATCC_30995.1.T0190172</name>
</gene>
<feature type="transmembrane region" description="Helical" evidence="1">
    <location>
        <begin position="2456"/>
        <end position="2477"/>
    </location>
</feature>
<evidence type="ECO:0000313" key="4">
    <source>
        <dbReference type="Proteomes" id="UP000692954"/>
    </source>
</evidence>
<dbReference type="EMBL" id="CAJJDN010000019">
    <property type="protein sequence ID" value="CAD8064550.1"/>
    <property type="molecule type" value="Genomic_DNA"/>
</dbReference>
<name>A0A8S1L8T7_9CILI</name>
<keyword evidence="2" id="KW-0732">Signal</keyword>
<feature type="transmembrane region" description="Helical" evidence="1">
    <location>
        <begin position="2639"/>
        <end position="2663"/>
    </location>
</feature>
<accession>A0A8S1L8T7</accession>
<evidence type="ECO:0000256" key="2">
    <source>
        <dbReference type="SAM" id="SignalP"/>
    </source>
</evidence>
<dbReference type="OrthoDB" id="303594at2759"/>
<evidence type="ECO:0000313" key="3">
    <source>
        <dbReference type="EMBL" id="CAD8064550.1"/>
    </source>
</evidence>
<keyword evidence="1" id="KW-1133">Transmembrane helix</keyword>
<evidence type="ECO:0008006" key="5">
    <source>
        <dbReference type="Google" id="ProtNLM"/>
    </source>
</evidence>
<dbReference type="PANTHER" id="PTHR11319">
    <property type="entry name" value="G PROTEIN-COUPLED RECEPTOR-RELATED"/>
    <property type="match status" value="1"/>
</dbReference>
<evidence type="ECO:0000256" key="1">
    <source>
        <dbReference type="SAM" id="Phobius"/>
    </source>
</evidence>
<feature type="transmembrane region" description="Helical" evidence="1">
    <location>
        <begin position="2598"/>
        <end position="2614"/>
    </location>
</feature>